<evidence type="ECO:0000259" key="2">
    <source>
        <dbReference type="Pfam" id="PF04717"/>
    </source>
</evidence>
<dbReference type="EMBL" id="RWHU01000002">
    <property type="protein sequence ID" value="RSK69425.1"/>
    <property type="molecule type" value="Genomic_DNA"/>
</dbReference>
<protein>
    <submittedName>
        <fullName evidence="3">Phage baseplate assembly protein V</fullName>
    </submittedName>
</protein>
<dbReference type="Proteomes" id="UP000276389">
    <property type="component" value="Unassembled WGS sequence"/>
</dbReference>
<evidence type="ECO:0000313" key="4">
    <source>
        <dbReference type="Proteomes" id="UP000276389"/>
    </source>
</evidence>
<dbReference type="RefSeq" id="WP_125914005.1">
    <property type="nucleotide sequence ID" value="NZ_RWHU01000002.1"/>
</dbReference>
<dbReference type="Gene3D" id="2.40.50.230">
    <property type="entry name" value="Gp5 N-terminal domain"/>
    <property type="match status" value="1"/>
</dbReference>
<feature type="region of interest" description="Disordered" evidence="1">
    <location>
        <begin position="169"/>
        <end position="207"/>
    </location>
</feature>
<reference evidence="3 4" key="1">
    <citation type="submission" date="2018-12" db="EMBL/GenBank/DDBJ databases">
        <title>The Genome Submission of two Enterobacter spp. strains.</title>
        <authorList>
            <person name="Wu W."/>
            <person name="Wei L."/>
            <person name="Feng Y."/>
            <person name="Zong Z."/>
        </authorList>
    </citation>
    <scope>NUCLEOTIDE SEQUENCE [LARGE SCALE GENOMIC DNA]</scope>
    <source>
        <strain evidence="3 4">WCHEHu045002</strain>
    </source>
</reference>
<comment type="caution">
    <text evidence="3">The sequence shown here is derived from an EMBL/GenBank/DDBJ whole genome shotgun (WGS) entry which is preliminary data.</text>
</comment>
<feature type="compositionally biased region" description="Basic and acidic residues" evidence="1">
    <location>
        <begin position="184"/>
        <end position="194"/>
    </location>
</feature>
<dbReference type="InterPro" id="IPR006531">
    <property type="entry name" value="Gp5/Vgr_OB"/>
</dbReference>
<evidence type="ECO:0000313" key="3">
    <source>
        <dbReference type="EMBL" id="RSK69425.1"/>
    </source>
</evidence>
<dbReference type="InterPro" id="IPR013046">
    <property type="entry name" value="GpV/Gp45"/>
</dbReference>
<feature type="domain" description="Gp5/Type VI secretion system Vgr protein OB-fold" evidence="2">
    <location>
        <begin position="18"/>
        <end position="85"/>
    </location>
</feature>
<dbReference type="NCBIfam" id="TIGR01644">
    <property type="entry name" value="phage_P2_V"/>
    <property type="match status" value="1"/>
</dbReference>
<dbReference type="Gene3D" id="6.20.150.10">
    <property type="match status" value="1"/>
</dbReference>
<proteinExistence type="predicted"/>
<name>A0A428LVP9_9ENTR</name>
<organism evidence="3 4">
    <name type="scientific">Enterobacter huaxiensis</name>
    <dbReference type="NCBI Taxonomy" id="2494702"/>
    <lineage>
        <taxon>Bacteria</taxon>
        <taxon>Pseudomonadati</taxon>
        <taxon>Pseudomonadota</taxon>
        <taxon>Gammaproteobacteria</taxon>
        <taxon>Enterobacterales</taxon>
        <taxon>Enterobacteriaceae</taxon>
        <taxon>Enterobacter</taxon>
    </lineage>
</organism>
<gene>
    <name evidence="3" type="ORF">EJE24_06425</name>
</gene>
<evidence type="ECO:0000256" key="1">
    <source>
        <dbReference type="SAM" id="MobiDB-lite"/>
    </source>
</evidence>
<dbReference type="Pfam" id="PF04717">
    <property type="entry name" value="Phage_base_V"/>
    <property type="match status" value="1"/>
</dbReference>
<accession>A0A428LVP9</accession>
<sequence>MSDIEGDLQRRLANIVRRGVIHSVKHDGIPKCRVDLGDITTTWLPLCQGFSGTNRADSNPYAVGDAVTVLSEAGELNNGRVFPGWNTGGLPVPEGSDSEHITRYGDGTEIRYDRAAHALTITLAEGGSYKIIGKGTLDGPVEITDTLTVQGKTQINSDTSVAGNIGATQEISDGTGKMSGIRETYNRHDHKENGDGGGTTNPPTQKM</sequence>
<dbReference type="InterPro" id="IPR037026">
    <property type="entry name" value="Vgr_OB-fold_dom_sf"/>
</dbReference>
<dbReference type="AlphaFoldDB" id="A0A428LVP9"/>